<dbReference type="EMBL" id="CP000383">
    <property type="protein sequence ID" value="ABG58121.1"/>
    <property type="molecule type" value="Genomic_DNA"/>
</dbReference>
<keyword evidence="2" id="KW-0326">Glycosidase</keyword>
<name>A0A6N4SP78_CYTH3</name>
<dbReference type="AlphaFoldDB" id="A0A6N4SP78"/>
<dbReference type="RefSeq" id="WP_011584237.1">
    <property type="nucleotide sequence ID" value="NC_008255.1"/>
</dbReference>
<dbReference type="KEGG" id="chu:CHU_0835"/>
<protein>
    <submittedName>
        <fullName evidence="2">CHU large protein uncharacterized</fullName>
        <ecNumber evidence="2">3.2.1.-</ecNumber>
    </submittedName>
</protein>
<dbReference type="InterPro" id="IPR044023">
    <property type="entry name" value="Ig_7"/>
</dbReference>
<dbReference type="GO" id="GO:0016798">
    <property type="term" value="F:hydrolase activity, acting on glycosyl bonds"/>
    <property type="evidence" value="ECO:0007669"/>
    <property type="project" value="UniProtKB-KW"/>
</dbReference>
<sequence>MEHFLLTQRSYLCCFYRLSGKDDVKKNRLTKNFRKNFLVWAVIFMLQYSVQAATKSTNTAGPWNTGTNWTTTGAPASGDIANVNHTMSINTNIAISAGGYYTINSPAIDAPGGTAYTLTVGGTLLGGFGTLEVKSNMTFEGALTVNDFGRLIIRNGAVLTVGAATFAALSDVTIDEGGTLIVNGNMLVYGNSPLINGDLIVNGNYTGDALSAIYGTGTMKSTGSVATILTGTVYGSIIDCAASCTYTSCGSTASVSPSSASVCAGSSTTLTGTFSPVTIGTITYQWQSGSSATGPFSNISGATAATYNAGPASSVYYRVRITQLGCTATSSAVSVTVIPIPAITSTTPASRCGNGSITLNAAASAGTVYWYAALTGGASIASGNSYSPAVTGTTTYYVSATTASGGCTTAARTAVTATVNTIPAIASVTGGSRCGPGSVALSASASAATINWYDASVGGTLVNTGVSFSPTVSSTTTYYVDATATGCTTASRTAVTATVSPCAVIWTGTVSTSWNTAGNWNLAFVPTNINSVTIPSGTAFQPTISASSTAADLTINSGAALTVSASGVLNAYGNIANSGTITTVAGSTVVMAGSSAQTITGVPSLYNVQVTNAAGFSILSALTVNGTLTLSNGVITTNSNLTLNFDNGGNIAYNAADAGSISGNVTGRRDGLIRTHYIAAPFSGVTTAQVGATTPLYYNNYWKLYERDFTSQGWLAVTNATTAMTLGTGYSLAFPNTASLIMTGTYNHSYTLTGTGYSNAVANKYILVANPYPSTLDWTSATGFTKTNVANAIYLWSASTNQSSSYVAGVGTGPNGTQYIPAMQSFLVRVTGSGGTSSVSINNTARISTQNPSFARIASDGIVRIKIQTEDHLLWDDAVIRFNEGATNDFDFELDAYKILNYGVAPSIYTTMDETPYSINSVASPSDLPNIPVSIKLPADGNYELVVTQNDPTIEYTLVDKKNGTENLLSDPTYAFSGLTSDDPGRFELKLRTNVATSIQSGNAAGGLRINSSTKGFVIQTQEFAGEAAVIEISDMAGKVIQVISNENLAAGTTFVPSAIPEGAYLVNVTVSDKKFAGLISVIK</sequence>
<dbReference type="EC" id="3.2.1.-" evidence="2"/>
<evidence type="ECO:0000313" key="2">
    <source>
        <dbReference type="EMBL" id="ABG58121.1"/>
    </source>
</evidence>
<gene>
    <name evidence="2" type="ordered locus">CHU_0835</name>
</gene>
<feature type="domain" description="Ig-like" evidence="1">
    <location>
        <begin position="342"/>
        <end position="420"/>
    </location>
</feature>
<reference evidence="2 3" key="1">
    <citation type="journal article" date="2007" name="Appl. Environ. Microbiol.">
        <title>Genome sequence of the cellulolytic gliding bacterium Cytophaga hutchinsonii.</title>
        <authorList>
            <person name="Xie G."/>
            <person name="Bruce D.C."/>
            <person name="Challacombe J.F."/>
            <person name="Chertkov O."/>
            <person name="Detter J.C."/>
            <person name="Gilna P."/>
            <person name="Han C.S."/>
            <person name="Lucas S."/>
            <person name="Misra M."/>
            <person name="Myers G.L."/>
            <person name="Richardson P."/>
            <person name="Tapia R."/>
            <person name="Thayer N."/>
            <person name="Thompson L.S."/>
            <person name="Brettin T.S."/>
            <person name="Henrissat B."/>
            <person name="Wilson D.B."/>
            <person name="McBride M.J."/>
        </authorList>
    </citation>
    <scope>NUCLEOTIDE SEQUENCE [LARGE SCALE GENOMIC DNA]</scope>
    <source>
        <strain evidence="3">ATCC 33406 / DSM 1761 / CIP 103989 / NBRC 15051 / NCIMB 9469 / D465</strain>
    </source>
</reference>
<dbReference type="Pfam" id="PF19081">
    <property type="entry name" value="Ig_7"/>
    <property type="match status" value="2"/>
</dbReference>
<evidence type="ECO:0000259" key="1">
    <source>
        <dbReference type="Pfam" id="PF19081"/>
    </source>
</evidence>
<dbReference type="Proteomes" id="UP000001822">
    <property type="component" value="Chromosome"/>
</dbReference>
<keyword evidence="2" id="KW-0378">Hydrolase</keyword>
<organism evidence="2 3">
    <name type="scientific">Cytophaga hutchinsonii (strain ATCC 33406 / DSM 1761 / CIP 103989 / NBRC 15051 / NCIMB 9469 / D465)</name>
    <dbReference type="NCBI Taxonomy" id="269798"/>
    <lineage>
        <taxon>Bacteria</taxon>
        <taxon>Pseudomonadati</taxon>
        <taxon>Bacteroidota</taxon>
        <taxon>Cytophagia</taxon>
        <taxon>Cytophagales</taxon>
        <taxon>Cytophagaceae</taxon>
        <taxon>Cytophaga</taxon>
    </lineage>
</organism>
<dbReference type="Gene3D" id="2.60.40.2700">
    <property type="match status" value="1"/>
</dbReference>
<evidence type="ECO:0000313" key="3">
    <source>
        <dbReference type="Proteomes" id="UP000001822"/>
    </source>
</evidence>
<feature type="domain" description="Ig-like" evidence="1">
    <location>
        <begin position="423"/>
        <end position="501"/>
    </location>
</feature>
<dbReference type="OrthoDB" id="972285at2"/>
<proteinExistence type="predicted"/>
<keyword evidence="3" id="KW-1185">Reference proteome</keyword>
<accession>A0A6N4SP78</accession>